<evidence type="ECO:0000256" key="1">
    <source>
        <dbReference type="SAM" id="Phobius"/>
    </source>
</evidence>
<reference evidence="2" key="1">
    <citation type="journal article" date="2014" name="Int. J. Syst. Evol. Microbiol.">
        <title>Complete genome sequence of Corynebacterium casei LMG S-19264T (=DSM 44701T), isolated from a smear-ripened cheese.</title>
        <authorList>
            <consortium name="US DOE Joint Genome Institute (JGI-PGF)"/>
            <person name="Walter F."/>
            <person name="Albersmeier A."/>
            <person name="Kalinowski J."/>
            <person name="Ruckert C."/>
        </authorList>
    </citation>
    <scope>NUCLEOTIDE SEQUENCE</scope>
    <source>
        <strain evidence="2">CGMCC 1.15360</strain>
    </source>
</reference>
<reference evidence="2" key="2">
    <citation type="submission" date="2020-09" db="EMBL/GenBank/DDBJ databases">
        <authorList>
            <person name="Sun Q."/>
            <person name="Zhou Y."/>
        </authorList>
    </citation>
    <scope>NUCLEOTIDE SEQUENCE</scope>
    <source>
        <strain evidence="2">CGMCC 1.15360</strain>
    </source>
</reference>
<dbReference type="RefSeq" id="WP_066769492.1">
    <property type="nucleotide sequence ID" value="NZ_BMIP01000011.1"/>
</dbReference>
<keyword evidence="1" id="KW-0472">Membrane</keyword>
<keyword evidence="3" id="KW-1185">Reference proteome</keyword>
<organism evidence="2 3">
    <name type="scientific">Croceicoccus mobilis</name>
    <dbReference type="NCBI Taxonomy" id="1703339"/>
    <lineage>
        <taxon>Bacteria</taxon>
        <taxon>Pseudomonadati</taxon>
        <taxon>Pseudomonadota</taxon>
        <taxon>Alphaproteobacteria</taxon>
        <taxon>Sphingomonadales</taxon>
        <taxon>Erythrobacteraceae</taxon>
        <taxon>Croceicoccus</taxon>
    </lineage>
</organism>
<keyword evidence="1" id="KW-1133">Transmembrane helix</keyword>
<gene>
    <name evidence="2" type="ORF">GCM10010990_35300</name>
</gene>
<proteinExistence type="predicted"/>
<feature type="transmembrane region" description="Helical" evidence="1">
    <location>
        <begin position="6"/>
        <end position="31"/>
    </location>
</feature>
<comment type="caution">
    <text evidence="2">The sequence shown here is derived from an EMBL/GenBank/DDBJ whole genome shotgun (WGS) entry which is preliminary data.</text>
</comment>
<protein>
    <submittedName>
        <fullName evidence="2">Uncharacterized protein</fullName>
    </submittedName>
</protein>
<dbReference type="Proteomes" id="UP000612349">
    <property type="component" value="Unassembled WGS sequence"/>
</dbReference>
<keyword evidence="1" id="KW-0812">Transmembrane</keyword>
<feature type="transmembrane region" description="Helical" evidence="1">
    <location>
        <begin position="69"/>
        <end position="89"/>
    </location>
</feature>
<name>A0A916Z909_9SPHN</name>
<accession>A0A916Z909</accession>
<evidence type="ECO:0000313" key="3">
    <source>
        <dbReference type="Proteomes" id="UP000612349"/>
    </source>
</evidence>
<dbReference type="EMBL" id="BMIP01000011">
    <property type="protein sequence ID" value="GGD82248.1"/>
    <property type="molecule type" value="Genomic_DNA"/>
</dbReference>
<sequence>MKESAIIAWTSMYIAVGSMALICAVLAVVVTGSDWYTRTWRPALSRKLDFVLLVPKIWLRWQINYLKGAPVILAVALYYASDVGFYVFWDI</sequence>
<dbReference type="AlphaFoldDB" id="A0A916Z909"/>
<evidence type="ECO:0000313" key="2">
    <source>
        <dbReference type="EMBL" id="GGD82248.1"/>
    </source>
</evidence>